<reference evidence="3 4" key="1">
    <citation type="submission" date="2017-02" db="EMBL/GenBank/DDBJ databases">
        <title>isolation and characterization of a novel temperate virus Aeropyrum globular virus 1 infecting hyperthermophilic archaeon Aeropyrum.</title>
        <authorList>
            <person name="Yumiya M."/>
            <person name="Yoshida T."/>
            <person name="Sako Y."/>
        </authorList>
    </citation>
    <scope>NUCLEOTIDE SEQUENCE [LARGE SCALE GENOMIC DNA]</scope>
    <source>
        <strain evidence="3 4">YK1-12-2013</strain>
    </source>
</reference>
<name>A0A401H9N2_AERPX</name>
<proteinExistence type="predicted"/>
<gene>
    <name evidence="3" type="ORF">apy_08760</name>
</gene>
<protein>
    <submittedName>
        <fullName evidence="3">Type III-B CRISPR module RAMP protein Cmr4</fullName>
    </submittedName>
</protein>
<accession>A0A401H9N2</accession>
<dbReference type="PANTHER" id="PTHR36700">
    <property type="entry name" value="CRISPR SYSTEM CMR SUBUNIT CMR4"/>
    <property type="match status" value="1"/>
</dbReference>
<evidence type="ECO:0000256" key="1">
    <source>
        <dbReference type="ARBA" id="ARBA00023118"/>
    </source>
</evidence>
<dbReference type="InterPro" id="IPR013410">
    <property type="entry name" value="CRISPR-assoc_RAMP_Cmr4"/>
</dbReference>
<dbReference type="PANTHER" id="PTHR36700:SF1">
    <property type="entry name" value="CRISPR SYSTEM CMR SUBUNIT CMR4"/>
    <property type="match status" value="1"/>
</dbReference>
<dbReference type="Proteomes" id="UP000291213">
    <property type="component" value="Unassembled WGS sequence"/>
</dbReference>
<sequence>MDSALKVVVASALSNIHPGAGRAPGAVDLPVSRDPLGYPYIPGSSVKGAVKTGLARRMNCVGRNGDGAAGVACGRRECRVICCLLGREPRDGGEGASAVSIMDMVPVAIPGPALTMEGGCSLGGVVYAAPRSLAAKARGYLEAAGVDGGLAEVLDAVIGSGPGPVLFARGCRGRVEVLAGGRIEAEAVEPPQAEGLEVLAGLNPLYKAAPPASALLAVDDSLGRLLVERFMHRVTRVRIDRATKTVVQHALWTEEYIPWGTLFIGLIAETGFQNENCKGVELTGGPVEIIARRLEQTLKNTLIVGGKETVGAGVLRLKLL</sequence>
<keyword evidence="1" id="KW-0051">Antiviral defense</keyword>
<dbReference type="NCBIfam" id="TIGR02580">
    <property type="entry name" value="cas_RAMP_Cmr4"/>
    <property type="match status" value="1"/>
</dbReference>
<comment type="caution">
    <text evidence="3">The sequence shown here is derived from an EMBL/GenBank/DDBJ whole genome shotgun (WGS) entry which is preliminary data.</text>
</comment>
<dbReference type="AlphaFoldDB" id="A0A401H9N2"/>
<evidence type="ECO:0000313" key="3">
    <source>
        <dbReference type="EMBL" id="GBF09151.1"/>
    </source>
</evidence>
<dbReference type="Pfam" id="PF03787">
    <property type="entry name" value="RAMPs"/>
    <property type="match status" value="1"/>
</dbReference>
<organism evidence="3 4">
    <name type="scientific">Aeropyrum pernix</name>
    <dbReference type="NCBI Taxonomy" id="56636"/>
    <lineage>
        <taxon>Archaea</taxon>
        <taxon>Thermoproteota</taxon>
        <taxon>Thermoprotei</taxon>
        <taxon>Desulfurococcales</taxon>
        <taxon>Desulfurococcaceae</taxon>
        <taxon>Aeropyrum</taxon>
    </lineage>
</organism>
<evidence type="ECO:0000259" key="2">
    <source>
        <dbReference type="Pfam" id="PF03787"/>
    </source>
</evidence>
<evidence type="ECO:0000313" key="4">
    <source>
        <dbReference type="Proteomes" id="UP000291213"/>
    </source>
</evidence>
<dbReference type="EMBL" id="BDMD01000044">
    <property type="protein sequence ID" value="GBF09151.1"/>
    <property type="molecule type" value="Genomic_DNA"/>
</dbReference>
<feature type="domain" description="CRISPR type III-associated protein" evidence="2">
    <location>
        <begin position="11"/>
        <end position="315"/>
    </location>
</feature>
<dbReference type="InterPro" id="IPR005537">
    <property type="entry name" value="RAMP_III_fam"/>
</dbReference>
<dbReference type="GO" id="GO:0051607">
    <property type="term" value="P:defense response to virus"/>
    <property type="evidence" value="ECO:0007669"/>
    <property type="project" value="UniProtKB-KW"/>
</dbReference>